<dbReference type="GO" id="GO:0030245">
    <property type="term" value="P:cellulose catabolic process"/>
    <property type="evidence" value="ECO:0007669"/>
    <property type="project" value="UniProtKB-KW"/>
</dbReference>
<evidence type="ECO:0000256" key="4">
    <source>
        <dbReference type="ARBA" id="ARBA00023001"/>
    </source>
</evidence>
<dbReference type="PROSITE" id="PS00592">
    <property type="entry name" value="GH9_2"/>
    <property type="match status" value="1"/>
</dbReference>
<evidence type="ECO:0000256" key="2">
    <source>
        <dbReference type="ARBA" id="ARBA00007072"/>
    </source>
</evidence>
<feature type="active site" evidence="9">
    <location>
        <position position="138"/>
    </location>
</feature>
<sequence length="198" mass="21861">MQHFAGGLIQLNHGRPQPLQYAVNAAFLASLYSDYLEAADTPGWYCGPNFYTTEVLRKFARSQLDYILGKNPLKMSYVVGFGNKYPKRPHHRGASIPHNGVKYGCKGGYKWRDTKKANPNILVGAMVAGPDRRDGYKDVRTNYNYTEPTLAANAGLVAALISISDIKTGRFGIDKNTIFSAIPPMFPTPPPPPSAWKP</sequence>
<dbReference type="InterPro" id="IPR001701">
    <property type="entry name" value="Glyco_hydro_9"/>
</dbReference>
<dbReference type="PROSITE" id="PS00698">
    <property type="entry name" value="GH9_3"/>
    <property type="match status" value="1"/>
</dbReference>
<dbReference type="Pfam" id="PF00759">
    <property type="entry name" value="Glyco_hydro_9"/>
    <property type="match status" value="1"/>
</dbReference>
<dbReference type="InterPro" id="IPR012341">
    <property type="entry name" value="6hp_glycosidase-like_sf"/>
</dbReference>
<dbReference type="InterPro" id="IPR008928">
    <property type="entry name" value="6-hairpin_glycosidase_sf"/>
</dbReference>
<evidence type="ECO:0000313" key="12">
    <source>
        <dbReference type="EMBL" id="ACG24268.1"/>
    </source>
</evidence>
<evidence type="ECO:0000256" key="6">
    <source>
        <dbReference type="ARBA" id="ARBA00023295"/>
    </source>
</evidence>
<comment type="similarity">
    <text evidence="2 8 10">Belongs to the glycosyl hydrolase 9 (cellulase E) family.</text>
</comment>
<proteinExistence type="evidence at transcript level"/>
<name>B6SHD5_MAIZE</name>
<protein>
    <recommendedName>
        <fullName evidence="10">Endoglucanase</fullName>
        <ecNumber evidence="10">3.2.1.4</ecNumber>
    </recommendedName>
</protein>
<keyword evidence="7 8" id="KW-0624">Polysaccharide degradation</keyword>
<evidence type="ECO:0000256" key="10">
    <source>
        <dbReference type="RuleBase" id="RU361166"/>
    </source>
</evidence>
<dbReference type="GO" id="GO:0008810">
    <property type="term" value="F:cellulase activity"/>
    <property type="evidence" value="ECO:0007669"/>
    <property type="project" value="UniProtKB-EC"/>
</dbReference>
<keyword evidence="6 8" id="KW-0326">Glycosidase</keyword>
<feature type="active site" evidence="9">
    <location>
        <position position="147"/>
    </location>
</feature>
<dbReference type="InterPro" id="IPR033126">
    <property type="entry name" value="Glyco_hydro_9_Asp/Glu_AS"/>
</dbReference>
<dbReference type="EC" id="3.2.1.4" evidence="10"/>
<evidence type="ECO:0000256" key="7">
    <source>
        <dbReference type="ARBA" id="ARBA00023326"/>
    </source>
</evidence>
<keyword evidence="4 10" id="KW-0136">Cellulose degradation</keyword>
<evidence type="ECO:0000256" key="3">
    <source>
        <dbReference type="ARBA" id="ARBA00022801"/>
    </source>
</evidence>
<feature type="domain" description="Glycoside hydrolase family 9" evidence="11">
    <location>
        <begin position="6"/>
        <end position="160"/>
    </location>
</feature>
<reference evidence="12" key="1">
    <citation type="journal article" date="2009" name="Plant Mol. Biol.">
        <title>Insights into corn genes derived from large-scale cDNA sequencing.</title>
        <authorList>
            <person name="Alexandrov N.N."/>
            <person name="Brover V.V."/>
            <person name="Freidin S."/>
            <person name="Troukhan M.E."/>
            <person name="Tatarinova T.V."/>
            <person name="Zhang H."/>
            <person name="Swaller T.J."/>
            <person name="Lu Y.P."/>
            <person name="Bouck J."/>
            <person name="Flavell R.B."/>
            <person name="Feldmann K.A."/>
        </authorList>
    </citation>
    <scope>NUCLEOTIDE SEQUENCE</scope>
</reference>
<dbReference type="PANTHER" id="PTHR22298">
    <property type="entry name" value="ENDO-1,4-BETA-GLUCANASE"/>
    <property type="match status" value="1"/>
</dbReference>
<evidence type="ECO:0000256" key="1">
    <source>
        <dbReference type="ARBA" id="ARBA00000966"/>
    </source>
</evidence>
<dbReference type="AlphaFoldDB" id="B6SHD5"/>
<feature type="active site" evidence="8">
    <location>
        <position position="90"/>
    </location>
</feature>
<keyword evidence="5 8" id="KW-0119">Carbohydrate metabolism</keyword>
<evidence type="ECO:0000256" key="5">
    <source>
        <dbReference type="ARBA" id="ARBA00023277"/>
    </source>
</evidence>
<comment type="catalytic activity">
    <reaction evidence="1 10">
        <text>Endohydrolysis of (1-&gt;4)-beta-D-glucosidic linkages in cellulose, lichenin and cereal beta-D-glucans.</text>
        <dbReference type="EC" id="3.2.1.4"/>
    </reaction>
</comment>
<keyword evidence="3 8" id="KW-0378">Hydrolase</keyword>
<dbReference type="SUPFAM" id="SSF48208">
    <property type="entry name" value="Six-hairpin glycosidases"/>
    <property type="match status" value="1"/>
</dbReference>
<dbReference type="CAZy" id="GH9">
    <property type="family name" value="Glycoside Hydrolase Family 9"/>
</dbReference>
<dbReference type="Gene3D" id="1.50.10.10">
    <property type="match status" value="1"/>
</dbReference>
<evidence type="ECO:0000259" key="11">
    <source>
        <dbReference type="Pfam" id="PF00759"/>
    </source>
</evidence>
<dbReference type="EMBL" id="EU952150">
    <property type="protein sequence ID" value="ACG24268.1"/>
    <property type="molecule type" value="mRNA"/>
</dbReference>
<dbReference type="InterPro" id="IPR018221">
    <property type="entry name" value="Glyco_hydro_9_His_AS"/>
</dbReference>
<evidence type="ECO:0000256" key="8">
    <source>
        <dbReference type="PROSITE-ProRule" id="PRU10059"/>
    </source>
</evidence>
<organism evidence="12">
    <name type="scientific">Zea mays</name>
    <name type="common">Maize</name>
    <dbReference type="NCBI Taxonomy" id="4577"/>
    <lineage>
        <taxon>Eukaryota</taxon>
        <taxon>Viridiplantae</taxon>
        <taxon>Streptophyta</taxon>
        <taxon>Embryophyta</taxon>
        <taxon>Tracheophyta</taxon>
        <taxon>Spermatophyta</taxon>
        <taxon>Magnoliopsida</taxon>
        <taxon>Liliopsida</taxon>
        <taxon>Poales</taxon>
        <taxon>Poaceae</taxon>
        <taxon>PACMAD clade</taxon>
        <taxon>Panicoideae</taxon>
        <taxon>Andropogonodae</taxon>
        <taxon>Andropogoneae</taxon>
        <taxon>Tripsacinae</taxon>
        <taxon>Zea</taxon>
    </lineage>
</organism>
<evidence type="ECO:0000256" key="9">
    <source>
        <dbReference type="PROSITE-ProRule" id="PRU10060"/>
    </source>
</evidence>
<accession>B6SHD5</accession>